<dbReference type="Gene3D" id="3.40.50.880">
    <property type="match status" value="1"/>
</dbReference>
<dbReference type="InterPro" id="IPR002818">
    <property type="entry name" value="DJ-1/PfpI"/>
</dbReference>
<dbReference type="PANTHER" id="PTHR43130">
    <property type="entry name" value="ARAC-FAMILY TRANSCRIPTIONAL REGULATOR"/>
    <property type="match status" value="1"/>
</dbReference>
<dbReference type="Proteomes" id="UP001595776">
    <property type="component" value="Unassembled WGS sequence"/>
</dbReference>
<dbReference type="GO" id="GO:0016829">
    <property type="term" value="F:lyase activity"/>
    <property type="evidence" value="ECO:0007669"/>
    <property type="project" value="UniProtKB-KW"/>
</dbReference>
<dbReference type="RefSeq" id="WP_068148294.1">
    <property type="nucleotide sequence ID" value="NZ_JBHSCR010000001.1"/>
</dbReference>
<comment type="caution">
    <text evidence="2">The sequence shown here is derived from an EMBL/GenBank/DDBJ whole genome shotgun (WGS) entry which is preliminary data.</text>
</comment>
<keyword evidence="2" id="KW-0456">Lyase</keyword>
<name>A0ABV8U738_9PROT</name>
<dbReference type="SUPFAM" id="SSF52317">
    <property type="entry name" value="Class I glutamine amidotransferase-like"/>
    <property type="match status" value="1"/>
</dbReference>
<accession>A0ABV8U738</accession>
<keyword evidence="3" id="KW-1185">Reference proteome</keyword>
<evidence type="ECO:0000259" key="1">
    <source>
        <dbReference type="Pfam" id="PF01965"/>
    </source>
</evidence>
<organism evidence="2 3">
    <name type="scientific">Kordiimonas lipolytica</name>
    <dbReference type="NCBI Taxonomy" id="1662421"/>
    <lineage>
        <taxon>Bacteria</taxon>
        <taxon>Pseudomonadati</taxon>
        <taxon>Pseudomonadota</taxon>
        <taxon>Alphaproteobacteria</taxon>
        <taxon>Kordiimonadales</taxon>
        <taxon>Kordiimonadaceae</taxon>
        <taxon>Kordiimonas</taxon>
    </lineage>
</organism>
<gene>
    <name evidence="2" type="ORF">ACFO5Q_02395</name>
</gene>
<dbReference type="InterPro" id="IPR052158">
    <property type="entry name" value="INH-QAR"/>
</dbReference>
<dbReference type="InterPro" id="IPR029062">
    <property type="entry name" value="Class_I_gatase-like"/>
</dbReference>
<dbReference type="CDD" id="cd03139">
    <property type="entry name" value="GATase1_PfpI_2"/>
    <property type="match status" value="1"/>
</dbReference>
<proteinExistence type="predicted"/>
<reference evidence="3" key="1">
    <citation type="journal article" date="2019" name="Int. J. Syst. Evol. Microbiol.">
        <title>The Global Catalogue of Microorganisms (GCM) 10K type strain sequencing project: providing services to taxonomists for standard genome sequencing and annotation.</title>
        <authorList>
            <consortium name="The Broad Institute Genomics Platform"/>
            <consortium name="The Broad Institute Genome Sequencing Center for Infectious Disease"/>
            <person name="Wu L."/>
            <person name="Ma J."/>
        </authorList>
    </citation>
    <scope>NUCLEOTIDE SEQUENCE [LARGE SCALE GENOMIC DNA]</scope>
    <source>
        <strain evidence="3">CGMCC 1.15304</strain>
    </source>
</reference>
<sequence length="225" mass="23705">MSLTIGFLIYPNLTQLDFTGPYEVLARVPGASMHVAAKTLDLVTSDSGLQILPTVTLADCPQLDVLVVPGGPSVDDWYEDEEIIGFLRAQGATAKYVTSVCTGSLILGAAGLLDGYKATTHWAAMDNLAPFGASPTEGRVVRDRNRITGGGVTAGIDFAFSVVAELAGPEVAKAIQLGLEYNPEPPFKGGHPSVAEPELVEAVTAMMADRLDRRRQAAQRHAVAG</sequence>
<dbReference type="Pfam" id="PF01965">
    <property type="entry name" value="DJ-1_PfpI"/>
    <property type="match status" value="1"/>
</dbReference>
<protein>
    <submittedName>
        <fullName evidence="2">DJ-1/PfpI family protein</fullName>
        <ecNumber evidence="2">4.2.1.-</ecNumber>
    </submittedName>
</protein>
<dbReference type="PANTHER" id="PTHR43130:SF2">
    <property type="entry name" value="DJ-1_PFPI DOMAIN-CONTAINING PROTEIN"/>
    <property type="match status" value="1"/>
</dbReference>
<evidence type="ECO:0000313" key="2">
    <source>
        <dbReference type="EMBL" id="MFC4346695.1"/>
    </source>
</evidence>
<feature type="domain" description="DJ-1/PfpI" evidence="1">
    <location>
        <begin position="6"/>
        <end position="164"/>
    </location>
</feature>
<evidence type="ECO:0000313" key="3">
    <source>
        <dbReference type="Proteomes" id="UP001595776"/>
    </source>
</evidence>
<dbReference type="EC" id="4.2.1.-" evidence="2"/>
<dbReference type="EMBL" id="JBHSCR010000001">
    <property type="protein sequence ID" value="MFC4346695.1"/>
    <property type="molecule type" value="Genomic_DNA"/>
</dbReference>